<keyword evidence="5" id="KW-0460">Magnesium</keyword>
<dbReference type="InterPro" id="IPR043519">
    <property type="entry name" value="NT_sf"/>
</dbReference>
<keyword evidence="9" id="KW-1185">Reference proteome</keyword>
<dbReference type="Pfam" id="PF22600">
    <property type="entry name" value="MTPAP-like_central"/>
    <property type="match status" value="1"/>
</dbReference>
<evidence type="ECO:0000259" key="6">
    <source>
        <dbReference type="Pfam" id="PF03828"/>
    </source>
</evidence>
<evidence type="ECO:0000256" key="2">
    <source>
        <dbReference type="ARBA" id="ARBA00001946"/>
    </source>
</evidence>
<keyword evidence="3" id="KW-0808">Transferase</keyword>
<evidence type="ECO:0000256" key="3">
    <source>
        <dbReference type="ARBA" id="ARBA00022679"/>
    </source>
</evidence>
<accession>A0ABY6KST2</accession>
<feature type="domain" description="PAP-associated" evidence="6">
    <location>
        <begin position="95"/>
        <end position="145"/>
    </location>
</feature>
<dbReference type="Gene3D" id="3.30.460.10">
    <property type="entry name" value="Beta Polymerase, domain 2"/>
    <property type="match status" value="1"/>
</dbReference>
<dbReference type="PANTHER" id="PTHR12271:SF66">
    <property type="entry name" value="TERMINAL URIDYLYLTRANSFERASE TAILOR"/>
    <property type="match status" value="1"/>
</dbReference>
<dbReference type="SUPFAM" id="SSF81631">
    <property type="entry name" value="PAP/OAS1 substrate-binding domain"/>
    <property type="match status" value="2"/>
</dbReference>
<dbReference type="InterPro" id="IPR002058">
    <property type="entry name" value="PAP_assoc"/>
</dbReference>
<comment type="cofactor">
    <cofactor evidence="2">
        <name>Mg(2+)</name>
        <dbReference type="ChEBI" id="CHEBI:18420"/>
    </cofactor>
</comment>
<organism evidence="8 9">
    <name type="scientific">Cordylochernes scorpioides</name>
    <dbReference type="NCBI Taxonomy" id="51811"/>
    <lineage>
        <taxon>Eukaryota</taxon>
        <taxon>Metazoa</taxon>
        <taxon>Ecdysozoa</taxon>
        <taxon>Arthropoda</taxon>
        <taxon>Chelicerata</taxon>
        <taxon>Arachnida</taxon>
        <taxon>Pseudoscorpiones</taxon>
        <taxon>Cheliferoidea</taxon>
        <taxon>Chernetidae</taxon>
        <taxon>Cordylochernes</taxon>
    </lineage>
</organism>
<dbReference type="PANTHER" id="PTHR12271">
    <property type="entry name" value="POLY A POLYMERASE CID PAP -RELATED"/>
    <property type="match status" value="1"/>
</dbReference>
<feature type="domain" description="PAP-associated" evidence="6">
    <location>
        <begin position="453"/>
        <end position="491"/>
    </location>
</feature>
<reference evidence="8 9" key="1">
    <citation type="submission" date="2022-01" db="EMBL/GenBank/DDBJ databases">
        <title>A chromosomal length assembly of Cordylochernes scorpioides.</title>
        <authorList>
            <person name="Zeh D."/>
            <person name="Zeh J."/>
        </authorList>
    </citation>
    <scope>NUCLEOTIDE SEQUENCE [LARGE SCALE GENOMIC DNA]</scope>
    <source>
        <strain evidence="8">IN4F17</strain>
        <tissue evidence="8">Whole Body</tissue>
    </source>
</reference>
<dbReference type="Pfam" id="PF03828">
    <property type="entry name" value="PAP_assoc"/>
    <property type="match status" value="2"/>
</dbReference>
<evidence type="ECO:0000256" key="5">
    <source>
        <dbReference type="ARBA" id="ARBA00022842"/>
    </source>
</evidence>
<feature type="domain" description="Poly(A) RNA polymerase mitochondrial-like central palm" evidence="7">
    <location>
        <begin position="226"/>
        <end position="360"/>
    </location>
</feature>
<name>A0ABY6KST2_9ARAC</name>
<evidence type="ECO:0000313" key="8">
    <source>
        <dbReference type="EMBL" id="UYV71907.1"/>
    </source>
</evidence>
<dbReference type="EMBL" id="CP092871">
    <property type="protein sequence ID" value="UYV71907.1"/>
    <property type="molecule type" value="Genomic_DNA"/>
</dbReference>
<sequence length="586" mass="67641">MTPPLPDLRIPCHQFAFCSHVGARRPYHKGQLARNRNSILNCSYTRGNQSNLPECCVLFQSNSPVWMDLQYIQEDEEYPDLKQAKEEWLDKDLLTLGELWIKLLDFYAVKFSYEKVVSITREEAMTVEEKTWSPQMVAIEDPFDVTVSISADFSPVDTINHFQDHVCYALKYFARFQGDFTTEYEWSFEAKHFDPELACSLTQLPALSPISPSLGYEDELTTICLKTYDDQKPDVGDLQLKMSLLNTLLLDVKEQFDDANLELFGSTINGFSTRGCDMDLNLTFTNRQEPVEQFHTQVAVVKVLTSKLLENKTAYEKVVPVTRSKIPILCIKFKGNSITADVSLYNNWACHNSKLLQTYARVDPRVQVLGVLMKHLVTLMEIKGVPEGFLSSYAYILMVIYFLQQVKPPVLPVLQELWPLGTVKPARVMNNWFFEDVDKLNDVWPEGGKNTSSIGRLLIEMLKFYTEEFDFDNYIVTIRQHEPLKKAQSSKGMVIEGRPKSATIPKAIKKVHYIVLDDRQAKVCEIAEAVGISEERMQNILHKELRMQKFCKMWVPHLLNAYQKEVHKQHSQLYLHKFKRDPTDFV</sequence>
<keyword evidence="4" id="KW-0479">Metal-binding</keyword>
<gene>
    <name evidence="8" type="ORF">LAZ67_9001038</name>
</gene>
<evidence type="ECO:0000259" key="7">
    <source>
        <dbReference type="Pfam" id="PF22600"/>
    </source>
</evidence>
<dbReference type="CDD" id="cd05402">
    <property type="entry name" value="NT_PAP_TUTase"/>
    <property type="match status" value="1"/>
</dbReference>
<evidence type="ECO:0000313" key="9">
    <source>
        <dbReference type="Proteomes" id="UP001235939"/>
    </source>
</evidence>
<dbReference type="Proteomes" id="UP001235939">
    <property type="component" value="Chromosome 09"/>
</dbReference>
<dbReference type="Gene3D" id="1.10.1410.10">
    <property type="match status" value="2"/>
</dbReference>
<comment type="cofactor">
    <cofactor evidence="1">
        <name>Mn(2+)</name>
        <dbReference type="ChEBI" id="CHEBI:29035"/>
    </cofactor>
</comment>
<proteinExistence type="predicted"/>
<protein>
    <submittedName>
        <fullName evidence="8">ZCCHC11</fullName>
    </submittedName>
</protein>
<dbReference type="SUPFAM" id="SSF81301">
    <property type="entry name" value="Nucleotidyltransferase"/>
    <property type="match status" value="1"/>
</dbReference>
<evidence type="ECO:0000256" key="1">
    <source>
        <dbReference type="ARBA" id="ARBA00001936"/>
    </source>
</evidence>
<evidence type="ECO:0000256" key="4">
    <source>
        <dbReference type="ARBA" id="ARBA00022723"/>
    </source>
</evidence>
<dbReference type="InterPro" id="IPR054708">
    <property type="entry name" value="MTPAP-like_central"/>
</dbReference>